<keyword evidence="11 20" id="KW-0863">Zinc-finger</keyword>
<evidence type="ECO:0000313" key="23">
    <source>
        <dbReference type="EMBL" id="RWS29826.1"/>
    </source>
</evidence>
<dbReference type="GO" id="GO:0070936">
    <property type="term" value="P:protein K48-linked ubiquitination"/>
    <property type="evidence" value="ECO:0007669"/>
    <property type="project" value="TreeGrafter"/>
</dbReference>
<dbReference type="GO" id="GO:0016020">
    <property type="term" value="C:membrane"/>
    <property type="evidence" value="ECO:0007669"/>
    <property type="project" value="UniProtKB-SubCell"/>
</dbReference>
<gene>
    <name evidence="23" type="ORF">B4U80_09517</name>
</gene>
<evidence type="ECO:0000256" key="20">
    <source>
        <dbReference type="PROSITE-ProRule" id="PRU00175"/>
    </source>
</evidence>
<evidence type="ECO:0000256" key="9">
    <source>
        <dbReference type="ARBA" id="ARBA00022723"/>
    </source>
</evidence>
<evidence type="ECO:0000256" key="12">
    <source>
        <dbReference type="ARBA" id="ARBA00022786"/>
    </source>
</evidence>
<evidence type="ECO:0000256" key="3">
    <source>
        <dbReference type="ARBA" id="ARBA00004177"/>
    </source>
</evidence>
<dbReference type="FunFam" id="3.30.40.10:FF:000235">
    <property type="entry name" value="E3 ubiquitin-protein ligase ZNRF1"/>
    <property type="match status" value="1"/>
</dbReference>
<protein>
    <recommendedName>
        <fullName evidence="17">E3 ubiquitin-protein ligase ZNRF1</fullName>
        <ecNumber evidence="6">2.3.2.27</ecNumber>
    </recommendedName>
    <alternativeName>
        <fullName evidence="18">RING-type E3 ubiquitin transferase ZNRF1</fullName>
    </alternativeName>
    <alternativeName>
        <fullName evidence="19">Zinc/RING finger protein 1</fullName>
    </alternativeName>
</protein>
<organism evidence="23 24">
    <name type="scientific">Leptotrombidium deliense</name>
    <dbReference type="NCBI Taxonomy" id="299467"/>
    <lineage>
        <taxon>Eukaryota</taxon>
        <taxon>Metazoa</taxon>
        <taxon>Ecdysozoa</taxon>
        <taxon>Arthropoda</taxon>
        <taxon>Chelicerata</taxon>
        <taxon>Arachnida</taxon>
        <taxon>Acari</taxon>
        <taxon>Acariformes</taxon>
        <taxon>Trombidiformes</taxon>
        <taxon>Prostigmata</taxon>
        <taxon>Anystina</taxon>
        <taxon>Parasitengona</taxon>
        <taxon>Trombiculoidea</taxon>
        <taxon>Trombiculidae</taxon>
        <taxon>Leptotrombidium</taxon>
    </lineage>
</organism>
<dbReference type="GO" id="GO:0005768">
    <property type="term" value="C:endosome"/>
    <property type="evidence" value="ECO:0007669"/>
    <property type="project" value="UniProtKB-SubCell"/>
</dbReference>
<sequence>MGARQSNAQTSASNTNSPRTQATGNDASASSSSAVRVNGLSRNRLSNSGSDWRQRARSLTNVINGHSVGTANGQSIVGIPSSGQGSFGLSASPDSDTSTEDVSFGRVFSAHSLPVQLVPFSGKSLSVNNSKLFRVLAVKCPVCSKTVLPEDVECHLVMCLTKPRISYNEDILTENKGECVICLDDLSQGDTIARLPCLCIYHKSCIDSWFEVNRSCPEHPSD</sequence>
<evidence type="ECO:0000256" key="15">
    <source>
        <dbReference type="ARBA" id="ARBA00023228"/>
    </source>
</evidence>
<dbReference type="SUPFAM" id="SSF57850">
    <property type="entry name" value="RING/U-box"/>
    <property type="match status" value="1"/>
</dbReference>
<evidence type="ECO:0000256" key="13">
    <source>
        <dbReference type="ARBA" id="ARBA00022833"/>
    </source>
</evidence>
<dbReference type="PANTHER" id="PTHR46661:SF4">
    <property type="entry name" value="RING-TYPE DOMAIN-CONTAINING PROTEIN"/>
    <property type="match status" value="1"/>
</dbReference>
<evidence type="ECO:0000256" key="1">
    <source>
        <dbReference type="ARBA" id="ARBA00000900"/>
    </source>
</evidence>
<dbReference type="InterPro" id="IPR051878">
    <property type="entry name" value="ZNRF_ubiq-protein_ligase"/>
</dbReference>
<accession>A0A443SQK7</accession>
<keyword evidence="24" id="KW-1185">Reference proteome</keyword>
<evidence type="ECO:0000256" key="17">
    <source>
        <dbReference type="ARBA" id="ARBA00040227"/>
    </source>
</evidence>
<dbReference type="AlphaFoldDB" id="A0A443SQK7"/>
<dbReference type="STRING" id="299467.A0A443SQK7"/>
<dbReference type="InterPro" id="IPR001841">
    <property type="entry name" value="Znf_RING"/>
</dbReference>
<dbReference type="EMBL" id="NCKV01000750">
    <property type="protein sequence ID" value="RWS29826.1"/>
    <property type="molecule type" value="Genomic_DNA"/>
</dbReference>
<proteinExistence type="predicted"/>
<keyword evidence="16" id="KW-0449">Lipoprotein</keyword>
<keyword evidence="12" id="KW-0833">Ubl conjugation pathway</keyword>
<dbReference type="SMART" id="SM00184">
    <property type="entry name" value="RING"/>
    <property type="match status" value="1"/>
</dbReference>
<evidence type="ECO:0000256" key="7">
    <source>
        <dbReference type="ARBA" id="ARBA00022679"/>
    </source>
</evidence>
<dbReference type="CDD" id="cd16695">
    <property type="entry name" value="mRING-CH-C4HC2H_ZNRF2"/>
    <property type="match status" value="1"/>
</dbReference>
<evidence type="ECO:0000256" key="6">
    <source>
        <dbReference type="ARBA" id="ARBA00012483"/>
    </source>
</evidence>
<reference evidence="23 24" key="1">
    <citation type="journal article" date="2018" name="Gigascience">
        <title>Genomes of trombidid mites reveal novel predicted allergens and laterally-transferred genes associated with secondary metabolism.</title>
        <authorList>
            <person name="Dong X."/>
            <person name="Chaisiri K."/>
            <person name="Xia D."/>
            <person name="Armstrong S.D."/>
            <person name="Fang Y."/>
            <person name="Donnelly M.J."/>
            <person name="Kadowaki T."/>
            <person name="McGarry J.W."/>
            <person name="Darby A.C."/>
            <person name="Makepeace B.L."/>
        </authorList>
    </citation>
    <scope>NUCLEOTIDE SEQUENCE [LARGE SCALE GENOMIC DNA]</scope>
    <source>
        <strain evidence="23">UoL-UT</strain>
    </source>
</reference>
<comment type="caution">
    <text evidence="23">The sequence shown here is derived from an EMBL/GenBank/DDBJ whole genome shotgun (WGS) entry which is preliminary data.</text>
</comment>
<feature type="domain" description="RING-type" evidence="22">
    <location>
        <begin position="179"/>
        <end position="219"/>
    </location>
</feature>
<dbReference type="EC" id="2.3.2.27" evidence="6"/>
<dbReference type="InterPro" id="IPR013083">
    <property type="entry name" value="Znf_RING/FYVE/PHD"/>
</dbReference>
<comment type="pathway">
    <text evidence="5">Protein modification; protein ubiquitination.</text>
</comment>
<dbReference type="GO" id="GO:0043161">
    <property type="term" value="P:proteasome-mediated ubiquitin-dependent protein catabolic process"/>
    <property type="evidence" value="ECO:0007669"/>
    <property type="project" value="TreeGrafter"/>
</dbReference>
<evidence type="ECO:0000256" key="10">
    <source>
        <dbReference type="ARBA" id="ARBA00022753"/>
    </source>
</evidence>
<dbReference type="GO" id="GO:0005764">
    <property type="term" value="C:lysosome"/>
    <property type="evidence" value="ECO:0007669"/>
    <property type="project" value="UniProtKB-SubCell"/>
</dbReference>
<evidence type="ECO:0000256" key="4">
    <source>
        <dbReference type="ARBA" id="ARBA00004371"/>
    </source>
</evidence>
<dbReference type="PROSITE" id="PS50089">
    <property type="entry name" value="ZF_RING_2"/>
    <property type="match status" value="1"/>
</dbReference>
<evidence type="ECO:0000256" key="18">
    <source>
        <dbReference type="ARBA" id="ARBA00042177"/>
    </source>
</evidence>
<dbReference type="GO" id="GO:0008270">
    <property type="term" value="F:zinc ion binding"/>
    <property type="evidence" value="ECO:0007669"/>
    <property type="project" value="UniProtKB-KW"/>
</dbReference>
<evidence type="ECO:0000256" key="11">
    <source>
        <dbReference type="ARBA" id="ARBA00022771"/>
    </source>
</evidence>
<evidence type="ECO:0000256" key="19">
    <source>
        <dbReference type="ARBA" id="ARBA00042305"/>
    </source>
</evidence>
<dbReference type="Gene3D" id="3.30.40.10">
    <property type="entry name" value="Zinc/RING finger domain, C3HC4 (zinc finger)"/>
    <property type="match status" value="1"/>
</dbReference>
<evidence type="ECO:0000256" key="5">
    <source>
        <dbReference type="ARBA" id="ARBA00004906"/>
    </source>
</evidence>
<comment type="subcellular location">
    <subcellularLocation>
        <location evidence="3">Endosome</location>
    </subcellularLocation>
    <subcellularLocation>
        <location evidence="4">Lysosome</location>
    </subcellularLocation>
    <subcellularLocation>
        <location evidence="2">Membrane</location>
        <topology evidence="2">Peripheral membrane protein</topology>
    </subcellularLocation>
</comment>
<dbReference type="PANTHER" id="PTHR46661">
    <property type="entry name" value="E3 UBIQUITIN-PROTEIN LIGASE ZNRF1-LIKE PROTEIN"/>
    <property type="match status" value="1"/>
</dbReference>
<dbReference type="Proteomes" id="UP000288716">
    <property type="component" value="Unassembled WGS sequence"/>
</dbReference>
<keyword evidence="14" id="KW-0472">Membrane</keyword>
<keyword evidence="15" id="KW-0458">Lysosome</keyword>
<evidence type="ECO:0000256" key="2">
    <source>
        <dbReference type="ARBA" id="ARBA00004170"/>
    </source>
</evidence>
<evidence type="ECO:0000313" key="24">
    <source>
        <dbReference type="Proteomes" id="UP000288716"/>
    </source>
</evidence>
<feature type="region of interest" description="Disordered" evidence="21">
    <location>
        <begin position="1"/>
        <end position="53"/>
    </location>
</feature>
<comment type="catalytic activity">
    <reaction evidence="1">
        <text>S-ubiquitinyl-[E2 ubiquitin-conjugating enzyme]-L-cysteine + [acceptor protein]-L-lysine = [E2 ubiquitin-conjugating enzyme]-L-cysteine + N(6)-ubiquitinyl-[acceptor protein]-L-lysine.</text>
        <dbReference type="EC" id="2.3.2.27"/>
    </reaction>
</comment>
<feature type="compositionally biased region" description="Polar residues" evidence="21">
    <location>
        <begin position="40"/>
        <end position="53"/>
    </location>
</feature>
<name>A0A443SQK7_9ACAR</name>
<keyword evidence="10" id="KW-0967">Endosome</keyword>
<keyword evidence="9" id="KW-0479">Metal-binding</keyword>
<keyword evidence="13" id="KW-0862">Zinc</keyword>
<dbReference type="OrthoDB" id="10057496at2759"/>
<dbReference type="VEuPathDB" id="VectorBase:LDEU002216"/>
<dbReference type="Pfam" id="PF13639">
    <property type="entry name" value="zf-RING_2"/>
    <property type="match status" value="1"/>
</dbReference>
<feature type="compositionally biased region" description="Low complexity" evidence="21">
    <location>
        <begin position="1"/>
        <end position="17"/>
    </location>
</feature>
<evidence type="ECO:0000256" key="14">
    <source>
        <dbReference type="ARBA" id="ARBA00023136"/>
    </source>
</evidence>
<dbReference type="GO" id="GO:0061630">
    <property type="term" value="F:ubiquitin protein ligase activity"/>
    <property type="evidence" value="ECO:0007669"/>
    <property type="project" value="UniProtKB-EC"/>
</dbReference>
<keyword evidence="8" id="KW-0519">Myristate</keyword>
<keyword evidence="7" id="KW-0808">Transferase</keyword>
<evidence type="ECO:0000256" key="8">
    <source>
        <dbReference type="ARBA" id="ARBA00022707"/>
    </source>
</evidence>
<evidence type="ECO:0000256" key="16">
    <source>
        <dbReference type="ARBA" id="ARBA00023288"/>
    </source>
</evidence>
<evidence type="ECO:0000256" key="21">
    <source>
        <dbReference type="SAM" id="MobiDB-lite"/>
    </source>
</evidence>
<evidence type="ECO:0000259" key="22">
    <source>
        <dbReference type="PROSITE" id="PS50089"/>
    </source>
</evidence>